<name>A0A8J7G5J4_9BACL</name>
<dbReference type="RefSeq" id="WP_194563273.1">
    <property type="nucleotide sequence ID" value="NZ_JADKPV010000005.1"/>
</dbReference>
<dbReference type="EMBL" id="JADKPV010000005">
    <property type="protein sequence ID" value="MBF4501797.1"/>
    <property type="molecule type" value="Genomic_DNA"/>
</dbReference>
<evidence type="ECO:0000313" key="2">
    <source>
        <dbReference type="Proteomes" id="UP000622653"/>
    </source>
</evidence>
<comment type="caution">
    <text evidence="1">The sequence shown here is derived from an EMBL/GenBank/DDBJ whole genome shotgun (WGS) entry which is preliminary data.</text>
</comment>
<organism evidence="1 2">
    <name type="scientific">Savagea serpentis</name>
    <dbReference type="NCBI Taxonomy" id="2785297"/>
    <lineage>
        <taxon>Bacteria</taxon>
        <taxon>Bacillati</taxon>
        <taxon>Bacillota</taxon>
        <taxon>Bacilli</taxon>
        <taxon>Bacillales</taxon>
        <taxon>Caryophanaceae</taxon>
        <taxon>Savagea</taxon>
    </lineage>
</organism>
<accession>A0A8J7G5J4</accession>
<gene>
    <name evidence="1" type="ORF">IRY55_10505</name>
</gene>
<protein>
    <submittedName>
        <fullName evidence="1">Uncharacterized protein</fullName>
    </submittedName>
</protein>
<sequence length="107" mass="11222">MNISVVASNSRGEIVPAGYLVSRITATGKTIREHSIGNSAVTTILMRDGRELGRKSDSSTLSKTATASVATFPGSVVPKTEYRAHGTHAITKGVSHSVGYTGESLKF</sequence>
<dbReference type="AlphaFoldDB" id="A0A8J7G5J4"/>
<proteinExistence type="predicted"/>
<reference evidence="1" key="1">
    <citation type="submission" date="2020-11" db="EMBL/GenBank/DDBJ databases">
        <title>Multidrug resistant novel bacterium Savagea serpentis sp. nov., isolated from the scats of a vine snake (Ahaetulla nasuta).</title>
        <authorList>
            <person name="Venkata Ramana V."/>
            <person name="Vikas Patil S."/>
            <person name="Yogita Lugani V."/>
        </authorList>
    </citation>
    <scope>NUCLEOTIDE SEQUENCE</scope>
    <source>
        <strain evidence="1">SN6</strain>
    </source>
</reference>
<keyword evidence="2" id="KW-1185">Reference proteome</keyword>
<dbReference type="Proteomes" id="UP000622653">
    <property type="component" value="Unassembled WGS sequence"/>
</dbReference>
<evidence type="ECO:0000313" key="1">
    <source>
        <dbReference type="EMBL" id="MBF4501797.1"/>
    </source>
</evidence>